<dbReference type="Gene3D" id="1.10.274.10">
    <property type="entry name" value="PtsI, HPr-binding domain"/>
    <property type="match status" value="1"/>
</dbReference>
<dbReference type="PRINTS" id="PR01736">
    <property type="entry name" value="PHPHTRNFRASE"/>
</dbReference>
<reference evidence="20" key="1">
    <citation type="submission" date="2018-06" db="EMBL/GenBank/DDBJ databases">
        <authorList>
            <person name="Zhirakovskaya E."/>
        </authorList>
    </citation>
    <scope>NUCLEOTIDE SEQUENCE</scope>
</reference>
<evidence type="ECO:0000313" key="20">
    <source>
        <dbReference type="EMBL" id="VAW61004.1"/>
    </source>
</evidence>
<evidence type="ECO:0000256" key="13">
    <source>
        <dbReference type="ARBA" id="ARBA00022723"/>
    </source>
</evidence>
<evidence type="ECO:0000259" key="18">
    <source>
        <dbReference type="Pfam" id="PF02896"/>
    </source>
</evidence>
<evidence type="ECO:0000256" key="6">
    <source>
        <dbReference type="ARBA" id="ARBA00012232"/>
    </source>
</evidence>
<dbReference type="InterPro" id="IPR023151">
    <property type="entry name" value="PEP_util_CS"/>
</dbReference>
<keyword evidence="8" id="KW-0813">Transport</keyword>
<evidence type="ECO:0000256" key="1">
    <source>
        <dbReference type="ARBA" id="ARBA00000683"/>
    </source>
</evidence>
<feature type="domain" description="PEP-utilising enzyme C-terminal" evidence="18">
    <location>
        <begin position="260"/>
        <end position="550"/>
    </location>
</feature>
<dbReference type="GO" id="GO:0046872">
    <property type="term" value="F:metal ion binding"/>
    <property type="evidence" value="ECO:0007669"/>
    <property type="project" value="UniProtKB-KW"/>
</dbReference>
<protein>
    <recommendedName>
        <fullName evidence="7">Phosphoenolpyruvate-protein phosphotransferase</fullName>
        <ecNumber evidence="6">2.7.3.9</ecNumber>
    </recommendedName>
    <alternativeName>
        <fullName evidence="16">Phosphotransferase system, enzyme I</fullName>
    </alternativeName>
</protein>
<dbReference type="InterPro" id="IPR000121">
    <property type="entry name" value="PEP_util_C"/>
</dbReference>
<dbReference type="Pfam" id="PF02896">
    <property type="entry name" value="PEP-utilizers_C"/>
    <property type="match status" value="1"/>
</dbReference>
<dbReference type="InterPro" id="IPR015813">
    <property type="entry name" value="Pyrv/PenolPyrv_kinase-like_dom"/>
</dbReference>
<dbReference type="InterPro" id="IPR040442">
    <property type="entry name" value="Pyrv_kinase-like_dom_sf"/>
</dbReference>
<dbReference type="InterPro" id="IPR036637">
    <property type="entry name" value="Phosphohistidine_dom_sf"/>
</dbReference>
<dbReference type="PROSITE" id="PS00742">
    <property type="entry name" value="PEP_ENZYMES_2"/>
    <property type="match status" value="1"/>
</dbReference>
<keyword evidence="20" id="KW-0670">Pyruvate</keyword>
<dbReference type="PANTHER" id="PTHR46244">
    <property type="entry name" value="PHOSPHOENOLPYRUVATE-PROTEIN PHOSPHOTRANSFERASE"/>
    <property type="match status" value="1"/>
</dbReference>
<keyword evidence="11 20" id="KW-0808">Transferase</keyword>
<dbReference type="EC" id="2.7.3.9" evidence="6"/>
<dbReference type="NCBIfam" id="TIGR01417">
    <property type="entry name" value="PTS_I_fam"/>
    <property type="match status" value="1"/>
</dbReference>
<organism evidence="20">
    <name type="scientific">hydrothermal vent metagenome</name>
    <dbReference type="NCBI Taxonomy" id="652676"/>
    <lineage>
        <taxon>unclassified sequences</taxon>
        <taxon>metagenomes</taxon>
        <taxon>ecological metagenomes</taxon>
    </lineage>
</organism>
<evidence type="ECO:0000259" key="17">
    <source>
        <dbReference type="Pfam" id="PF00391"/>
    </source>
</evidence>
<comment type="subcellular location">
    <subcellularLocation>
        <location evidence="4">Cytoplasm</location>
    </subcellularLocation>
</comment>
<dbReference type="InterPro" id="IPR024692">
    <property type="entry name" value="PTS_EI"/>
</dbReference>
<dbReference type="GO" id="GO:0008965">
    <property type="term" value="F:phosphoenolpyruvate-protein phosphotransferase activity"/>
    <property type="evidence" value="ECO:0007669"/>
    <property type="project" value="UniProtKB-EC"/>
</dbReference>
<evidence type="ECO:0000256" key="16">
    <source>
        <dbReference type="ARBA" id="ARBA00033235"/>
    </source>
</evidence>
<keyword evidence="12" id="KW-0598">Phosphotransferase system</keyword>
<keyword evidence="15" id="KW-0460">Magnesium</keyword>
<dbReference type="InterPro" id="IPR006318">
    <property type="entry name" value="PTS_EI-like"/>
</dbReference>
<dbReference type="GO" id="GO:0016301">
    <property type="term" value="F:kinase activity"/>
    <property type="evidence" value="ECO:0007669"/>
    <property type="project" value="UniProtKB-KW"/>
</dbReference>
<evidence type="ECO:0000256" key="14">
    <source>
        <dbReference type="ARBA" id="ARBA00022777"/>
    </source>
</evidence>
<evidence type="ECO:0000256" key="5">
    <source>
        <dbReference type="ARBA" id="ARBA00007837"/>
    </source>
</evidence>
<dbReference type="Pfam" id="PF00391">
    <property type="entry name" value="PEP-utilizers"/>
    <property type="match status" value="1"/>
</dbReference>
<sequence>MSTRLNGIGVSRGICIGHAYVYYRDLPEVLEYTISKYDADSEIKRFDIAREQAHLQLNNIKNTLFQETPHDIGQFIDTHLLMLDDPILYEDTVSHIRARLCNAEWALQAQVERIVKVFDEMDDPYLKTRKDDILHVTERIQRCLMNEPDINYADDKPGTHLKDRIIVADDLTPADTLLLQHQKIAGFITEYGGPLSHTAILARNLGIPAIVGVHNARDYIQANELLILDGKTGQIQIEPQKKELAHFKGLIRDEHQRRKNLSDLKNKPARTTDGLKISLLGNIDRPEDVRTLRQQDHTGVGLYRTEMLFIEHNDTPNEEEQFETYRRALRSLKGHMLTIRTMDLGADKELANTTQHGPLVHNPALGLRAIRRCLREPQIFLPQIRAILRTAGYGPTSMMIPMITCVSEVEQVFELVEQAKAELKARRIRHDANIRIGAMIEVPAAALVADSLASKLDFLSIGTNDLIQYTLAFDRIDDEVSYLYNPLHPAVLKLIQITLNAGISRGIPVSMCGEMASDTQYTRLLLGMGLNCFSVQANSLLDVKHIVNKSNIEQLRSISQQILSLSEPDKINQAVNELNHRFA</sequence>
<evidence type="ECO:0000256" key="7">
    <source>
        <dbReference type="ARBA" id="ARBA00016544"/>
    </source>
</evidence>
<dbReference type="PANTHER" id="PTHR46244:SF3">
    <property type="entry name" value="PHOSPHOENOLPYRUVATE-PROTEIN PHOSPHOTRANSFERASE"/>
    <property type="match status" value="1"/>
</dbReference>
<gene>
    <name evidence="20" type="ORF">MNBD_GAMMA09-446</name>
</gene>
<dbReference type="SUPFAM" id="SSF52009">
    <property type="entry name" value="Phosphohistidine domain"/>
    <property type="match status" value="1"/>
</dbReference>
<comment type="similarity">
    <text evidence="5">Belongs to the PEP-utilizing enzyme family.</text>
</comment>
<keyword evidence="13" id="KW-0479">Metal-binding</keyword>
<dbReference type="Pfam" id="PF05524">
    <property type="entry name" value="PEP-utilisers_N"/>
    <property type="match status" value="1"/>
</dbReference>
<evidence type="ECO:0000256" key="8">
    <source>
        <dbReference type="ARBA" id="ARBA00022448"/>
    </source>
</evidence>
<evidence type="ECO:0000256" key="11">
    <source>
        <dbReference type="ARBA" id="ARBA00022679"/>
    </source>
</evidence>
<dbReference type="Gene3D" id="3.20.20.60">
    <property type="entry name" value="Phosphoenolpyruvate-binding domains"/>
    <property type="match status" value="1"/>
</dbReference>
<comment type="catalytic activity">
    <reaction evidence="1">
        <text>L-histidyl-[protein] + phosphoenolpyruvate = N(pros)-phospho-L-histidyl-[protein] + pyruvate</text>
        <dbReference type="Rhea" id="RHEA:23880"/>
        <dbReference type="Rhea" id="RHEA-COMP:9745"/>
        <dbReference type="Rhea" id="RHEA-COMP:9746"/>
        <dbReference type="ChEBI" id="CHEBI:15361"/>
        <dbReference type="ChEBI" id="CHEBI:29979"/>
        <dbReference type="ChEBI" id="CHEBI:58702"/>
        <dbReference type="ChEBI" id="CHEBI:64837"/>
        <dbReference type="EC" id="2.7.3.9"/>
    </reaction>
</comment>
<dbReference type="SUPFAM" id="SSF47831">
    <property type="entry name" value="Enzyme I of the PEP:sugar phosphotransferase system HPr-binding (sub)domain"/>
    <property type="match status" value="1"/>
</dbReference>
<evidence type="ECO:0000256" key="4">
    <source>
        <dbReference type="ARBA" id="ARBA00004496"/>
    </source>
</evidence>
<keyword evidence="14" id="KW-0418">Kinase</keyword>
<dbReference type="InterPro" id="IPR050499">
    <property type="entry name" value="PEP-utilizing_PTS_enzyme"/>
</dbReference>
<evidence type="ECO:0000256" key="2">
    <source>
        <dbReference type="ARBA" id="ARBA00001946"/>
    </source>
</evidence>
<evidence type="ECO:0000256" key="10">
    <source>
        <dbReference type="ARBA" id="ARBA00022597"/>
    </source>
</evidence>
<keyword evidence="10" id="KW-0762">Sugar transport</keyword>
<feature type="domain" description="Phosphotransferase system enzyme I N-terminal" evidence="19">
    <location>
        <begin position="6"/>
        <end position="129"/>
    </location>
</feature>
<feature type="domain" description="PEP-utilising enzyme mobile" evidence="17">
    <location>
        <begin position="163"/>
        <end position="233"/>
    </location>
</feature>
<evidence type="ECO:0000259" key="19">
    <source>
        <dbReference type="Pfam" id="PF05524"/>
    </source>
</evidence>
<dbReference type="AlphaFoldDB" id="A0A3B0XXP3"/>
<comment type="cofactor">
    <cofactor evidence="2">
        <name>Mg(2+)</name>
        <dbReference type="ChEBI" id="CHEBI:18420"/>
    </cofactor>
</comment>
<dbReference type="GO" id="GO:0009401">
    <property type="term" value="P:phosphoenolpyruvate-dependent sugar phosphotransferase system"/>
    <property type="evidence" value="ECO:0007669"/>
    <property type="project" value="UniProtKB-KW"/>
</dbReference>
<dbReference type="InterPro" id="IPR008279">
    <property type="entry name" value="PEP-util_enz_mobile_dom"/>
</dbReference>
<evidence type="ECO:0000256" key="3">
    <source>
        <dbReference type="ARBA" id="ARBA00002728"/>
    </source>
</evidence>
<evidence type="ECO:0000256" key="9">
    <source>
        <dbReference type="ARBA" id="ARBA00022490"/>
    </source>
</evidence>
<evidence type="ECO:0000256" key="15">
    <source>
        <dbReference type="ARBA" id="ARBA00022842"/>
    </source>
</evidence>
<dbReference type="InterPro" id="IPR036618">
    <property type="entry name" value="PtsI_HPr-bd_sf"/>
</dbReference>
<dbReference type="Gene3D" id="3.50.30.10">
    <property type="entry name" value="Phosphohistidine domain"/>
    <property type="match status" value="1"/>
</dbReference>
<proteinExistence type="inferred from homology"/>
<accession>A0A3B0XXP3</accession>
<comment type="function">
    <text evidence="3">General (non sugar-specific) component of the phosphoenolpyruvate-dependent sugar phosphotransferase system (sugar PTS). This major carbohydrate active-transport system catalyzes the phosphorylation of incoming sugar substrates concomitantly with their translocation across the cell membrane. Enzyme I transfers the phosphoryl group from phosphoenolpyruvate (PEP) to the phosphoryl carrier protein (HPr).</text>
</comment>
<dbReference type="PIRSF" id="PIRSF000732">
    <property type="entry name" value="PTS_enzyme_I"/>
    <property type="match status" value="1"/>
</dbReference>
<dbReference type="SUPFAM" id="SSF51621">
    <property type="entry name" value="Phosphoenolpyruvate/pyruvate domain"/>
    <property type="match status" value="1"/>
</dbReference>
<keyword evidence="9" id="KW-0963">Cytoplasm</keyword>
<evidence type="ECO:0000256" key="12">
    <source>
        <dbReference type="ARBA" id="ARBA00022683"/>
    </source>
</evidence>
<dbReference type="InterPro" id="IPR008731">
    <property type="entry name" value="PTS_EIN"/>
</dbReference>
<dbReference type="EMBL" id="UOFI01000007">
    <property type="protein sequence ID" value="VAW61004.1"/>
    <property type="molecule type" value="Genomic_DNA"/>
</dbReference>
<name>A0A3B0XXP3_9ZZZZ</name>
<dbReference type="GO" id="GO:0005737">
    <property type="term" value="C:cytoplasm"/>
    <property type="evidence" value="ECO:0007669"/>
    <property type="project" value="UniProtKB-SubCell"/>
</dbReference>